<feature type="domain" description="THUMP-like" evidence="1">
    <location>
        <begin position="317"/>
        <end position="387"/>
    </location>
</feature>
<keyword evidence="4" id="KW-1185">Reference proteome</keyword>
<dbReference type="InterPro" id="IPR041497">
    <property type="entry name" value="Thump-like"/>
</dbReference>
<dbReference type="Gene3D" id="3.40.50.150">
    <property type="entry name" value="Vaccinia Virus protein VP39"/>
    <property type="match status" value="1"/>
</dbReference>
<dbReference type="InterPro" id="IPR029063">
    <property type="entry name" value="SAM-dependent_MTases_sf"/>
</dbReference>
<organism evidence="3 4">
    <name type="scientific">Patiriisocius marinus</name>
    <dbReference type="NCBI Taxonomy" id="1397112"/>
    <lineage>
        <taxon>Bacteria</taxon>
        <taxon>Pseudomonadati</taxon>
        <taxon>Bacteroidota</taxon>
        <taxon>Flavobacteriia</taxon>
        <taxon>Flavobacteriales</taxon>
        <taxon>Flavobacteriaceae</taxon>
        <taxon>Patiriisocius</taxon>
    </lineage>
</organism>
<evidence type="ECO:0000259" key="1">
    <source>
        <dbReference type="Pfam" id="PF18096"/>
    </source>
</evidence>
<dbReference type="Pfam" id="PF18096">
    <property type="entry name" value="Thump_like"/>
    <property type="match status" value="1"/>
</dbReference>
<dbReference type="InterPro" id="IPR054168">
    <property type="entry name" value="PG_1098_Fer"/>
</dbReference>
<evidence type="ECO:0000313" key="4">
    <source>
        <dbReference type="Proteomes" id="UP000326509"/>
    </source>
</evidence>
<dbReference type="Proteomes" id="UP000326509">
    <property type="component" value="Unassembled WGS sequence"/>
</dbReference>
<dbReference type="Gene3D" id="1.10.10.1110">
    <property type="entry name" value="Methyltransferase PG1098, N-terminal domain"/>
    <property type="match status" value="1"/>
</dbReference>
<dbReference type="SUPFAM" id="SSF53335">
    <property type="entry name" value="S-adenosyl-L-methionine-dependent methyltransferases"/>
    <property type="match status" value="1"/>
</dbReference>
<gene>
    <name evidence="3" type="ORF">ULMA_14950</name>
</gene>
<comment type="caution">
    <text evidence="3">The sequence shown here is derived from an EMBL/GenBank/DDBJ whole genome shotgun (WGS) entry which is preliminary data.</text>
</comment>
<evidence type="ECO:0000259" key="2">
    <source>
        <dbReference type="Pfam" id="PF22013"/>
    </source>
</evidence>
<dbReference type="Pfam" id="PF22013">
    <property type="entry name" value="PG_1098_Fer"/>
    <property type="match status" value="1"/>
</dbReference>
<accession>A0A5J4J4I4</accession>
<protein>
    <submittedName>
        <fullName evidence="3">Uncharacterized protein</fullName>
    </submittedName>
</protein>
<dbReference type="EMBL" id="BKCG01000003">
    <property type="protein sequence ID" value="GER59387.1"/>
    <property type="molecule type" value="Genomic_DNA"/>
</dbReference>
<proteinExistence type="predicted"/>
<dbReference type="AlphaFoldDB" id="A0A5J4J4I4"/>
<feature type="domain" description="PG-1098 ferredoxin-like" evidence="2">
    <location>
        <begin position="274"/>
        <end position="316"/>
    </location>
</feature>
<sequence length="390" mass="44803">MNPLLLKPEVQKFIREFEQKITTLAFSGSPFEGITVQELIIQVESRQKAQKKLPTWFKTDGILYPPKLNLEQTSSEKTAAYKASLLPSTSTIDVTGGFGIDTYYFSKQHNKVIHVERNESLAQLVIHNATILKKDNLTVHIGDGIELLKDKKFDLIYIDPSRRSDEKGKVFLLEDCEPNVPKLLPYLLKHSDRLLIKTSPMLDINVGLNELDYVKSIDIVAVDNEVKELLWIIEKHNISPLIINTINLLNNENETFSFRYENEAIATYKLPQKYLYEPNAAILKSGGFKVVSSKLGVDKLHQHTHLYTNNELVKFPGRRFNIEAVIPYNKAEMRRGITFDKANITTRNFPESVQQLRKKWNIKDGGSIYLFFTTVENEKKMMLICSKIKK</sequence>
<dbReference type="OrthoDB" id="1000417at2"/>
<reference evidence="3 4" key="1">
    <citation type="submission" date="2019-08" db="EMBL/GenBank/DDBJ databases">
        <title>Draft genome sequence of Ulvibacter marinus type strain NBRC 109484.</title>
        <authorList>
            <person name="Kawano K."/>
            <person name="Ushijima N."/>
            <person name="Kihara M."/>
            <person name="Itoh H."/>
        </authorList>
    </citation>
    <scope>NUCLEOTIDE SEQUENCE [LARGE SCALE GENOMIC DNA]</scope>
    <source>
        <strain evidence="3 4">NBRC 109484</strain>
    </source>
</reference>
<dbReference type="CDD" id="cd02440">
    <property type="entry name" value="AdoMet_MTases"/>
    <property type="match status" value="1"/>
</dbReference>
<name>A0A5J4J4I4_9FLAO</name>
<dbReference type="RefSeq" id="WP_151673650.1">
    <property type="nucleotide sequence ID" value="NZ_BKCG01000003.1"/>
</dbReference>
<evidence type="ECO:0000313" key="3">
    <source>
        <dbReference type="EMBL" id="GER59387.1"/>
    </source>
</evidence>